<organism evidence="1 2">
    <name type="scientific">Roseateles aquae</name>
    <dbReference type="NCBI Taxonomy" id="3077235"/>
    <lineage>
        <taxon>Bacteria</taxon>
        <taxon>Pseudomonadati</taxon>
        <taxon>Pseudomonadota</taxon>
        <taxon>Betaproteobacteria</taxon>
        <taxon>Burkholderiales</taxon>
        <taxon>Sphaerotilaceae</taxon>
        <taxon>Roseateles</taxon>
    </lineage>
</organism>
<comment type="caution">
    <text evidence="1">The sequence shown here is derived from an EMBL/GenBank/DDBJ whole genome shotgun (WGS) entry which is preliminary data.</text>
</comment>
<accession>A0ABU3PAG5</accession>
<dbReference type="RefSeq" id="WP_315650085.1">
    <property type="nucleotide sequence ID" value="NZ_JAVXZY010000003.1"/>
</dbReference>
<name>A0ABU3PAG5_9BURK</name>
<sequence>MSSQHPDYALAPPVMNAYLSWWHAITSEKASGTARAERAELRRAHDLGAVVLTPAYQRFYRQLAEAHEGAPWKPWQLERLAAIAGLAVHIKTESRLNLPEAMSQRDKGSDRNAVSELRFARLLDAPDVAALFSGLRRVMPLIDKQLSPAALANDVFGWGEHIKKQWAYAYAWPKAA</sequence>
<dbReference type="Pfam" id="PF09485">
    <property type="entry name" value="CRISPR_Cse2"/>
    <property type="match status" value="1"/>
</dbReference>
<dbReference type="InterPro" id="IPR038287">
    <property type="entry name" value="Cse2_sf"/>
</dbReference>
<reference evidence="1" key="1">
    <citation type="submission" date="2023-09" db="EMBL/GenBank/DDBJ databases">
        <title>Paucibacter sp. APW11 Genome sequencing and assembly.</title>
        <authorList>
            <person name="Kim I."/>
        </authorList>
    </citation>
    <scope>NUCLEOTIDE SEQUENCE</scope>
    <source>
        <strain evidence="1">APW11</strain>
    </source>
</reference>
<dbReference type="EMBL" id="JAVXZY010000003">
    <property type="protein sequence ID" value="MDT8999524.1"/>
    <property type="molecule type" value="Genomic_DNA"/>
</dbReference>
<protein>
    <submittedName>
        <fullName evidence="1">Type I-E CRISPR-associated protein Cse2/CasB</fullName>
    </submittedName>
</protein>
<proteinExistence type="predicted"/>
<evidence type="ECO:0000313" key="2">
    <source>
        <dbReference type="Proteomes" id="UP001246372"/>
    </source>
</evidence>
<dbReference type="CDD" id="cd09731">
    <property type="entry name" value="Cse2_I-E"/>
    <property type="match status" value="1"/>
</dbReference>
<dbReference type="Proteomes" id="UP001246372">
    <property type="component" value="Unassembled WGS sequence"/>
</dbReference>
<keyword evidence="2" id="KW-1185">Reference proteome</keyword>
<evidence type="ECO:0000313" key="1">
    <source>
        <dbReference type="EMBL" id="MDT8999524.1"/>
    </source>
</evidence>
<gene>
    <name evidence="1" type="primary">casB</name>
    <name evidence="1" type="ORF">RQP53_09620</name>
</gene>
<dbReference type="NCBIfam" id="TIGR02548">
    <property type="entry name" value="casB_cse2"/>
    <property type="match status" value="1"/>
</dbReference>
<dbReference type="InterPro" id="IPR013382">
    <property type="entry name" value="CRISPR-assoc_prot_Cse2"/>
</dbReference>
<dbReference type="Gene3D" id="1.10.520.40">
    <property type="entry name" value="CRISPR-associated protein Cse2"/>
    <property type="match status" value="1"/>
</dbReference>